<comment type="caution">
    <text evidence="1">The sequence shown here is derived from an EMBL/GenBank/DDBJ whole genome shotgun (WGS) entry which is preliminary data.</text>
</comment>
<dbReference type="EMBL" id="VSSQ01049644">
    <property type="protein sequence ID" value="MPN03717.1"/>
    <property type="molecule type" value="Genomic_DNA"/>
</dbReference>
<accession>A0A645EPH8</accession>
<dbReference type="AlphaFoldDB" id="A0A645EPH8"/>
<organism evidence="1">
    <name type="scientific">bioreactor metagenome</name>
    <dbReference type="NCBI Taxonomy" id="1076179"/>
    <lineage>
        <taxon>unclassified sequences</taxon>
        <taxon>metagenomes</taxon>
        <taxon>ecological metagenomes</taxon>
    </lineage>
</organism>
<proteinExistence type="predicted"/>
<name>A0A645EPH8_9ZZZZ</name>
<protein>
    <submittedName>
        <fullName evidence="1">Uncharacterized protein</fullName>
    </submittedName>
</protein>
<gene>
    <name evidence="1" type="ORF">SDC9_150949</name>
</gene>
<evidence type="ECO:0000313" key="1">
    <source>
        <dbReference type="EMBL" id="MPN03717.1"/>
    </source>
</evidence>
<reference evidence="1" key="1">
    <citation type="submission" date="2019-08" db="EMBL/GenBank/DDBJ databases">
        <authorList>
            <person name="Kucharzyk K."/>
            <person name="Murdoch R.W."/>
            <person name="Higgins S."/>
            <person name="Loffler F."/>
        </authorList>
    </citation>
    <scope>NUCLEOTIDE SEQUENCE</scope>
</reference>
<sequence>MLVNLAALQNTLQLGRNLLVHQIPSGSAGHCDTGVPVGNYGDAAGGFIQGLTQLSRKIPQTAHQGILFENNAAILVGVYFQWIALSDAHGSANFLWNYHAAKIVDTANDSGCFHSFIPPAVVFATPLVSAGFYSLYRATDWIHLESSTAKKGGPTGWGKRSGTKICLFYGGGIEQLLAGAADGHDPVFQYAGLVTNGQRLFRVLLHQKNGNT</sequence>